<gene>
    <name evidence="2" type="ORF">TTHERM_000286805</name>
</gene>
<name>W7X8R3_TETTS</name>
<dbReference type="KEGG" id="tet:TTHERM_000286805"/>
<dbReference type="OrthoDB" id="19530at2759"/>
<feature type="transmembrane region" description="Helical" evidence="1">
    <location>
        <begin position="12"/>
        <end position="32"/>
    </location>
</feature>
<feature type="transmembrane region" description="Helical" evidence="1">
    <location>
        <begin position="2337"/>
        <end position="2357"/>
    </location>
</feature>
<dbReference type="SUPFAM" id="SSF50998">
    <property type="entry name" value="Quinoprotein alcohol dehydrogenase-like"/>
    <property type="match status" value="1"/>
</dbReference>
<accession>W7X8R3</accession>
<dbReference type="InParanoid" id="W7X8R3"/>
<feature type="transmembrane region" description="Helical" evidence="1">
    <location>
        <begin position="2672"/>
        <end position="2688"/>
    </location>
</feature>
<dbReference type="PANTHER" id="PTHR11319">
    <property type="entry name" value="G PROTEIN-COUPLED RECEPTOR-RELATED"/>
    <property type="match status" value="1"/>
</dbReference>
<dbReference type="EMBL" id="GG662651">
    <property type="protein sequence ID" value="EWS73747.1"/>
    <property type="molecule type" value="Genomic_DNA"/>
</dbReference>
<dbReference type="RefSeq" id="XP_012653711.1">
    <property type="nucleotide sequence ID" value="XM_012798257.1"/>
</dbReference>
<keyword evidence="3" id="KW-1185">Reference proteome</keyword>
<dbReference type="PANTHER" id="PTHR11319:SF35">
    <property type="entry name" value="OUTER MEMBRANE PROTEIN PMPC-RELATED"/>
    <property type="match status" value="1"/>
</dbReference>
<dbReference type="Proteomes" id="UP000009168">
    <property type="component" value="Unassembled WGS sequence"/>
</dbReference>
<evidence type="ECO:0000313" key="3">
    <source>
        <dbReference type="Proteomes" id="UP000009168"/>
    </source>
</evidence>
<reference evidence="3" key="1">
    <citation type="journal article" date="2006" name="PLoS Biol.">
        <title>Macronuclear genome sequence of the ciliate Tetrahymena thermophila, a model eukaryote.</title>
        <authorList>
            <person name="Eisen J.A."/>
            <person name="Coyne R.S."/>
            <person name="Wu M."/>
            <person name="Wu D."/>
            <person name="Thiagarajan M."/>
            <person name="Wortman J.R."/>
            <person name="Badger J.H."/>
            <person name="Ren Q."/>
            <person name="Amedeo P."/>
            <person name="Jones K.M."/>
            <person name="Tallon L.J."/>
            <person name="Delcher A.L."/>
            <person name="Salzberg S.L."/>
            <person name="Silva J.C."/>
            <person name="Haas B.J."/>
            <person name="Majoros W.H."/>
            <person name="Farzad M."/>
            <person name="Carlton J.M."/>
            <person name="Smith R.K. Jr."/>
            <person name="Garg J."/>
            <person name="Pearlman R.E."/>
            <person name="Karrer K.M."/>
            <person name="Sun L."/>
            <person name="Manning G."/>
            <person name="Elde N.C."/>
            <person name="Turkewitz A.P."/>
            <person name="Asai D.J."/>
            <person name="Wilkes D.E."/>
            <person name="Wang Y."/>
            <person name="Cai H."/>
            <person name="Collins K."/>
            <person name="Stewart B.A."/>
            <person name="Lee S.R."/>
            <person name="Wilamowska K."/>
            <person name="Weinberg Z."/>
            <person name="Ruzzo W.L."/>
            <person name="Wloga D."/>
            <person name="Gaertig J."/>
            <person name="Frankel J."/>
            <person name="Tsao C.-C."/>
            <person name="Gorovsky M.A."/>
            <person name="Keeling P.J."/>
            <person name="Waller R.F."/>
            <person name="Patron N.J."/>
            <person name="Cherry J.M."/>
            <person name="Stover N.A."/>
            <person name="Krieger C.J."/>
            <person name="del Toro C."/>
            <person name="Ryder H.F."/>
            <person name="Williamson S.C."/>
            <person name="Barbeau R.A."/>
            <person name="Hamilton E.P."/>
            <person name="Orias E."/>
        </authorList>
    </citation>
    <scope>NUCLEOTIDE SEQUENCE [LARGE SCALE GENOMIC DNA]</scope>
    <source>
        <strain evidence="3">SB210</strain>
    </source>
</reference>
<feature type="transmembrane region" description="Helical" evidence="1">
    <location>
        <begin position="2700"/>
        <end position="2727"/>
    </location>
</feature>
<keyword evidence="1 2" id="KW-0812">Transmembrane</keyword>
<evidence type="ECO:0000256" key="1">
    <source>
        <dbReference type="SAM" id="Phobius"/>
    </source>
</evidence>
<feature type="transmembrane region" description="Helical" evidence="1">
    <location>
        <begin position="2552"/>
        <end position="2579"/>
    </location>
</feature>
<sequence>MTQLTFNFLKVALFPILLIYVNCIGCPFWQSYASSHSQPVQKILLLKSNPQNDQEDIAAMIVSPFAVGIFNLKTNQQYDLAVIREPIVFYQVDKDDRSALKISLLHTLDSNGRVIDWNPLNGLKQNTIQIPKNITISQDSCLNSQEKLVFSWNTTHMFAIDFSQQLSQNQGIFVQEINFQRKLIKCINDKPNRRFLLIDSQGGIRSFDIQQQVLTLLIQLDQFNQLQSIFPSLNLIAISYLQNNKQNFVVSYKNSQLLFQQQISSIPVQILINNQEDQLILIGQKNLFQVWQIKQNSLIYQADFQSIKCDFRDSIFNQVDSVINFKFGSVSRNNEVIAISDKYVFAFNLDKQQPIIFKNQNFGFNFTQGYMVGSKIAISNDQSVTILDTVTQRFNYVTNYYFPTQTNYDVIEKIEVDVDLNRIIFVNHNGMIFIWSYFDSTFERFIPLLNSDSTFFIDKQLNKLVVLGVSFGIGIYSSFSVILDYINLTVTDILRIPFQNPIVQELGYVQDKINGRLVQQSSTNLRFMLIPRTNFRAINNSISSNPKIQQSQSIIQYVIDESKSLLITINSQYYLYVLNIKDGTLLYSQVLEFNNILMFNIYPDQQIVTISSINGKTIIFNYIKYTLQGILNYQKNQAQYFDSQNKNLIMMSDVNVLTKPLQSLGLINQFFMGIITNYYLEKQSSLLFILSNQVQIYNFKTQEYLPPFPSIDIQKAQYIYAISSQDLIFIQFSSQGNSTISMYKLSTYSYLRDIDFSYTICQNLQFLSYDENLNRLFAGCIPWNVIVWDINQNFKITNIIALNNPLQIQFNIKTKAILVSQYTWFISRLDYNTLAKQATINGIFSDFDYERGLQFTWDQNGDIRLYDPNSKGFAFQHAHQGWINSAIIDSTNMIITTIGSSQTLKGQLKIQFLDKDNSKIYAGDANGIIYQLSYPDLTLNNMIQVYQTELDMLFIDFNLNILIYGSSVGKVFGYYNLIEFIAPYAYQNSQTKLGVLSVLKTEKGLLFHQSQTGVQLWNESSSQLQFGFYVYSDSNQFYSYTKFLILQGQKKRACLIIPQQIIFFDLDTLDVLNINLQYCAKSIQLPSFLICSLKNQLTIIKLDDYTTLQTIVQQDIQFTINIQNIDNKNSFFVTTTQGEVICYNFDQATNQFQQQFYSKLLDKGISNYLFIIKDNYYYILITSFTGQFGFLQISQQLIIQTQKLINFQGTSSHAHKIVHYNDMVYIKRVGDLYLSIYGLQQFNLINKISSPCMGYAYKFDMSTDLDIILQHCVGIYQVNALSSNQYLASGRFTNQVKLSDVYTPIQNQIILINKNYFIDVYNLQILIYQIDYAKAKVIMLGNFYYPEKSIGQIADYLIFQDQKNTYVQLILYSFTNVGKIQLPISGESICQEKIAYEQFTETLFQIQMIFQRIQSYYIIQKLIFQLTIVQEMVLQPLPQSTFSLNTEIDIIFQIPGRQSFEVQKAYISENLFQSFNGYFQISLINLFLEPVIRSNNILIYSIQNITQFQLVNIQLSSQVFSTFQIQQVQSVLFDRLHLQGINIISNKPFILFSFTQVKNINFQQTLITQSFFTKVILFYFEGDIDDTNPSKILITNFVVDNSSFIYDQDDQNSAPIVIKKFNEVNLSQFTANQNKGSAIPLLKGFIIAKYTLQDIFFMKNENTMLFQYQNSIQTFQNDLEIVQKKITDEVDIKNLQISNNRINQPSLFPLFSITASQLQINEIFAELNFATSSNPNSLFNFQPNNVIMTNVTLKENQGNQNLFTIQNTSQGSIKNLTLLSNVVNSVLSISQSQITISNGQLQQNQSKQTKLQTSVFNILQNSNIFMSNFKFEQNKSNNGGSILVSQSQLFISECSFSGDNSYASGGSIFSQNSQLTIYQSTFEQCSSQVGGCLYVQEGQLNITQCNSQNTIANQSGGFLYIGSVDQFILENINVFNSVSQGDGGSLYISQSIGANSIIKNNTFFNSKAKGSGGAIFLDNSNFQIVQSKFVSNSAGIGGAIRYTNLKPSFMMKSNKEDKDSCNTYQNNSCQENSAIIFGNSIASYPTTALILPSERFNVHSDFPYFRFSNFQSGLTNFDLTIVFFDEFSAPINQIDMQNQSITSQLSSDLLKEISQYSCRAYLEQQNAILQNQTIKLDGATLAEYQYNSNKQVGCFLHNFKITGVPSSKSSMRLQLNGMKAVNKKNQFEDVDNIQVDIQFRSCKTGENYNEICQNCLMKECVECQNGTYSLIYPTENKKNECKSCDMSQAYSCFGDQILLRENYWRKSNDSDIIYKCDIIDNSCNGNAQKGYCAEGYVGPLCSFCDISGKVWGESYQFDNTVINNGIQCTKCSLSSSFLFKEVVIFLVIILYLIFLVIQSQDSNCKVCAMRILQSLDLLYLGVSSFLSDNEVISKIIINQFQILSTLKYSLGLNISQAFSSFLTIPQAASQPINQFTYSFDCFFTKLNLKIPIQYFRFMFLSIIFPITLIIFFFIFVYIILSTIQGFSPQQYFFYKTKYIRLNVLISMFTVFSYIASQNIYQTALQSIFCEEFGGTYYMKSQMDQICYTEEHYFYILILIGPVLFIVTIIYPSTMFLILYRNRFKLFDQKLKQINIIRRYGYLFKGYKKNTWWWEILKTWYKFIVILLATYYSSSILIQIQFIIFLQLIYLYLLMKYQPYQHSKMNKLEKKSVIYTLLIFQISIIYYYNQDTIVAKFAQIGFVFIFTILFGNIFIIKSLLLIYLFIFFEIGRLFFSILEVQLRLNFYLFEKTKRVRQFLRRLLLPKSENGFKFFLKNYLFQNNWGLYNIIYKKDYNPYRVFSKYLFHFTYKLIFNLIIFKQINIQLINQFLYFQIYFQFISWKKVRTAFQLRKIEQIPKQKLSNESSNSQKMIISISNYVDPFQGLKYGQCKPQFIQEQLQSIQQQQINQKSSQQAFQHSNIFLPKQKNNVPSYVSNFPSADIANLIPQIELSKQIPKVELPNQIPKIELSNQIPQVIQNNNKEITGKKKKHFYKLK</sequence>
<organism evidence="2 3">
    <name type="scientific">Tetrahymena thermophila (strain SB210)</name>
    <dbReference type="NCBI Taxonomy" id="312017"/>
    <lineage>
        <taxon>Eukaryota</taxon>
        <taxon>Sar</taxon>
        <taxon>Alveolata</taxon>
        <taxon>Ciliophora</taxon>
        <taxon>Intramacronucleata</taxon>
        <taxon>Oligohymenophorea</taxon>
        <taxon>Hymenostomatida</taxon>
        <taxon>Tetrahymenina</taxon>
        <taxon>Tetrahymenidae</taxon>
        <taxon>Tetrahymena</taxon>
    </lineage>
</organism>
<protein>
    <submittedName>
        <fullName evidence="2">Transmembrane protein, putative</fullName>
    </submittedName>
</protein>
<feature type="transmembrane region" description="Helical" evidence="1">
    <location>
        <begin position="2454"/>
        <end position="2480"/>
    </location>
</feature>
<keyword evidence="1" id="KW-1133">Transmembrane helix</keyword>
<dbReference type="InterPro" id="IPR011047">
    <property type="entry name" value="Quinoprotein_ADH-like_sf"/>
</dbReference>
<keyword evidence="1" id="KW-0472">Membrane</keyword>
<dbReference type="GeneID" id="24438211"/>
<dbReference type="SUPFAM" id="SSF69322">
    <property type="entry name" value="Tricorn protease domain 2"/>
    <property type="match status" value="1"/>
</dbReference>
<dbReference type="InterPro" id="IPR011050">
    <property type="entry name" value="Pectin_lyase_fold/virulence"/>
</dbReference>
<dbReference type="SUPFAM" id="SSF51126">
    <property type="entry name" value="Pectin lyase-like"/>
    <property type="match status" value="1"/>
</dbReference>
<proteinExistence type="predicted"/>
<evidence type="ECO:0000313" key="2">
    <source>
        <dbReference type="EMBL" id="EWS73747.1"/>
    </source>
</evidence>